<gene>
    <name evidence="2" type="ORF">G4Z14_08985</name>
</gene>
<evidence type="ECO:0000256" key="1">
    <source>
        <dbReference type="SAM" id="Phobius"/>
    </source>
</evidence>
<accession>A0A6M0QSI3</accession>
<reference evidence="2 3" key="1">
    <citation type="submission" date="2020-02" db="EMBL/GenBank/DDBJ databases">
        <authorList>
            <person name="Chen W.-M."/>
        </authorList>
    </citation>
    <scope>NUCLEOTIDE SEQUENCE [LARGE SCALE GENOMIC DNA]</scope>
    <source>
        <strain evidence="2 3">KMS-5</strain>
    </source>
</reference>
<proteinExistence type="predicted"/>
<evidence type="ECO:0000313" key="3">
    <source>
        <dbReference type="Proteomes" id="UP000477782"/>
    </source>
</evidence>
<dbReference type="EMBL" id="JAAIVJ010000004">
    <property type="protein sequence ID" value="NEY90430.1"/>
    <property type="molecule type" value="Genomic_DNA"/>
</dbReference>
<feature type="transmembrane region" description="Helical" evidence="1">
    <location>
        <begin position="50"/>
        <end position="67"/>
    </location>
</feature>
<feature type="transmembrane region" description="Helical" evidence="1">
    <location>
        <begin position="74"/>
        <end position="91"/>
    </location>
</feature>
<feature type="transmembrane region" description="Helical" evidence="1">
    <location>
        <begin position="125"/>
        <end position="148"/>
    </location>
</feature>
<keyword evidence="1" id="KW-1133">Transmembrane helix</keyword>
<dbReference type="AlphaFoldDB" id="A0A6M0QSI3"/>
<keyword evidence="1" id="KW-0472">Membrane</keyword>
<dbReference type="RefSeq" id="WP_164624887.1">
    <property type="nucleotide sequence ID" value="NZ_JAAIVJ010000004.1"/>
</dbReference>
<comment type="caution">
    <text evidence="2">The sequence shown here is derived from an EMBL/GenBank/DDBJ whole genome shotgun (WGS) entry which is preliminary data.</text>
</comment>
<feature type="transmembrane region" description="Helical" evidence="1">
    <location>
        <begin position="160"/>
        <end position="178"/>
    </location>
</feature>
<protein>
    <submittedName>
        <fullName evidence="2">Rod shape-determining protein MreD</fullName>
    </submittedName>
</protein>
<dbReference type="Proteomes" id="UP000477782">
    <property type="component" value="Unassembled WGS sequence"/>
</dbReference>
<feature type="transmembrane region" description="Helical" evidence="1">
    <location>
        <begin position="97"/>
        <end position="113"/>
    </location>
</feature>
<evidence type="ECO:0000313" key="2">
    <source>
        <dbReference type="EMBL" id="NEY90430.1"/>
    </source>
</evidence>
<name>A0A6M0QSI3_9RHOB</name>
<organism evidence="2 3">
    <name type="scientific">Tabrizicola oligotrophica</name>
    <dbReference type="NCBI Taxonomy" id="2710650"/>
    <lineage>
        <taxon>Bacteria</taxon>
        <taxon>Pseudomonadati</taxon>
        <taxon>Pseudomonadota</taxon>
        <taxon>Alphaproteobacteria</taxon>
        <taxon>Rhodobacterales</taxon>
        <taxon>Paracoccaceae</taxon>
        <taxon>Tabrizicola</taxon>
    </lineage>
</organism>
<sequence length="195" mass="21924">MIDGATREIWLHRVLFVVLALVFLFFRLLPIAEAMPAACAGDGWCRALAWLSRMPGPDLLLCIVFAWTMRRPDYLPALLIAAVVLLEDLILLRPPGLWTALVVIATEFIRSRVALTRELNFGVEWLLVSAIMVGLLVLYRIAFGLVLLPQPPFGFAMVQVIWSILCYPLVVFLSRVVLDLYKPGMGEVDAYGRRL</sequence>
<keyword evidence="3" id="KW-1185">Reference proteome</keyword>
<keyword evidence="1" id="KW-0812">Transmembrane</keyword>